<reference evidence="1 2" key="1">
    <citation type="journal article" date="2012" name="J. Bacteriol.">
        <title>Draft Genome Sequence of the Extremely Halophilic Archaeon Halogranum salarium B-1T.</title>
        <authorList>
            <person name="Kim K.K."/>
            <person name="Lee K.C."/>
            <person name="Lee J.S."/>
        </authorList>
    </citation>
    <scope>NUCLEOTIDE SEQUENCE [LARGE SCALE GENOMIC DNA]</scope>
    <source>
        <strain evidence="1 2">B-1</strain>
    </source>
</reference>
<sequence>MGEALLLDAKDVQQVRALDLPKGKWLATRGRGRHGPTLALHR</sequence>
<dbReference type="AlphaFoldDB" id="J3JEG6"/>
<name>J3JEG6_9EURY</name>
<evidence type="ECO:0000313" key="1">
    <source>
        <dbReference type="EMBL" id="EJN58344.1"/>
    </source>
</evidence>
<evidence type="ECO:0000313" key="2">
    <source>
        <dbReference type="Proteomes" id="UP000007813"/>
    </source>
</evidence>
<protein>
    <submittedName>
        <fullName evidence="1">Uncharacterized protein</fullName>
    </submittedName>
</protein>
<accession>J3JEG6</accession>
<proteinExistence type="predicted"/>
<gene>
    <name evidence="1" type="ORF">HSB1_37610</name>
</gene>
<dbReference type="EMBL" id="ALJD01000009">
    <property type="protein sequence ID" value="EJN58344.1"/>
    <property type="molecule type" value="Genomic_DNA"/>
</dbReference>
<organism evidence="1 2">
    <name type="scientific">Halogranum salarium B-1</name>
    <dbReference type="NCBI Taxonomy" id="1210908"/>
    <lineage>
        <taxon>Archaea</taxon>
        <taxon>Methanobacteriati</taxon>
        <taxon>Methanobacteriota</taxon>
        <taxon>Stenosarchaea group</taxon>
        <taxon>Halobacteria</taxon>
        <taxon>Halobacteriales</taxon>
        <taxon>Haloferacaceae</taxon>
    </lineage>
</organism>
<dbReference type="Proteomes" id="UP000007813">
    <property type="component" value="Unassembled WGS sequence"/>
</dbReference>
<comment type="caution">
    <text evidence="1">The sequence shown here is derived from an EMBL/GenBank/DDBJ whole genome shotgun (WGS) entry which is preliminary data.</text>
</comment>